<dbReference type="CDD" id="cd01300">
    <property type="entry name" value="YtcJ_like"/>
    <property type="match status" value="1"/>
</dbReference>
<dbReference type="SUPFAM" id="SSF51338">
    <property type="entry name" value="Composite domain of metallo-dependent hydrolases"/>
    <property type="match status" value="1"/>
</dbReference>
<organism evidence="3 4">
    <name type="scientific">Sphingomonas telluris</name>
    <dbReference type="NCBI Taxonomy" id="2907998"/>
    <lineage>
        <taxon>Bacteria</taxon>
        <taxon>Pseudomonadati</taxon>
        <taxon>Pseudomonadota</taxon>
        <taxon>Alphaproteobacteria</taxon>
        <taxon>Sphingomonadales</taxon>
        <taxon>Sphingomonadaceae</taxon>
        <taxon>Sphingomonas</taxon>
    </lineage>
</organism>
<evidence type="ECO:0000259" key="2">
    <source>
        <dbReference type="Pfam" id="PF07969"/>
    </source>
</evidence>
<proteinExistence type="predicted"/>
<dbReference type="Gene3D" id="3.20.20.140">
    <property type="entry name" value="Metal-dependent hydrolases"/>
    <property type="match status" value="1"/>
</dbReference>
<protein>
    <submittedName>
        <fullName evidence="3">Amidohydrolase family protein</fullName>
    </submittedName>
</protein>
<evidence type="ECO:0000313" key="3">
    <source>
        <dbReference type="EMBL" id="MCH8616197.1"/>
    </source>
</evidence>
<sequence>MKRRLFAAAIAMLLSSPALANTLIDNANGIQVGPDGKLQRFAGLLVGNDGKVVRVLHAGESAQADTRVDAQGRTLLPGLIDAHGHVMGLGMAALQLDLVGTTSVGDVQQRLKVYAAARTSDSWLIGRGWNQELWKESRFPTAADLDVAVSDRPVVLERVDGHAVVANSAALKAAGITGATKDPVGGKVERDANGSPTGLLVDAAMDLVNSKVPPPSPAQLAQALDKAQEQLLAVGITATGDMGTSASHWAAMQAAGQGGKLNVRIISYAFDVQNMRAVVPNGPTPWLFADRLRMGGIKLYADGALGSRGAWLKRPYADKPDTRGLQFLKDSELLAKADEAASHGLQVAVHAIGDAANAQVISTYEQLSKKYGKDRRWRIEHFQIVDPADIPRLSPAGIIASMQPTHQTSDRLMAEKRLGPDRLKGAYAWQTVLKSGARLAFGSDYPVESPNPFPGLSAAISRQDVDGQPAGGWIPSERLTFEQALNAFTRDAAYAGFSEDKIGALEPGKWADFILVDRNIGKVDARSVAKTQVLQTWVAGKKVWERTTTASAEPAR</sequence>
<comment type="caution">
    <text evidence="3">The sequence shown here is derived from an EMBL/GenBank/DDBJ whole genome shotgun (WGS) entry which is preliminary data.</text>
</comment>
<dbReference type="InterPro" id="IPR033932">
    <property type="entry name" value="YtcJ-like"/>
</dbReference>
<dbReference type="InterPro" id="IPR013108">
    <property type="entry name" value="Amidohydro_3"/>
</dbReference>
<dbReference type="PANTHER" id="PTHR22642">
    <property type="entry name" value="IMIDAZOLONEPROPIONASE"/>
    <property type="match status" value="1"/>
</dbReference>
<gene>
    <name evidence="3" type="ORF">LZ016_08810</name>
</gene>
<dbReference type="SUPFAM" id="SSF51556">
    <property type="entry name" value="Metallo-dependent hydrolases"/>
    <property type="match status" value="1"/>
</dbReference>
<dbReference type="Gene3D" id="2.30.40.10">
    <property type="entry name" value="Urease, subunit C, domain 1"/>
    <property type="match status" value="1"/>
</dbReference>
<keyword evidence="1" id="KW-0732">Signal</keyword>
<evidence type="ECO:0000256" key="1">
    <source>
        <dbReference type="SAM" id="SignalP"/>
    </source>
</evidence>
<dbReference type="Gene3D" id="3.10.310.70">
    <property type="match status" value="1"/>
</dbReference>
<dbReference type="InterPro" id="IPR011059">
    <property type="entry name" value="Metal-dep_hydrolase_composite"/>
</dbReference>
<feature type="domain" description="Amidohydrolase 3" evidence="2">
    <location>
        <begin position="68"/>
        <end position="543"/>
    </location>
</feature>
<dbReference type="RefSeq" id="WP_241447007.1">
    <property type="nucleotide sequence ID" value="NZ_JAKZHW010000001.1"/>
</dbReference>
<dbReference type="InterPro" id="IPR032466">
    <property type="entry name" value="Metal_Hydrolase"/>
</dbReference>
<dbReference type="Proteomes" id="UP001203058">
    <property type="component" value="Unassembled WGS sequence"/>
</dbReference>
<feature type="chain" id="PRO_5045955695" evidence="1">
    <location>
        <begin position="21"/>
        <end position="556"/>
    </location>
</feature>
<evidence type="ECO:0000313" key="4">
    <source>
        <dbReference type="Proteomes" id="UP001203058"/>
    </source>
</evidence>
<dbReference type="EMBL" id="JAKZHW010000001">
    <property type="protein sequence ID" value="MCH8616197.1"/>
    <property type="molecule type" value="Genomic_DNA"/>
</dbReference>
<keyword evidence="4" id="KW-1185">Reference proteome</keyword>
<dbReference type="PANTHER" id="PTHR22642:SF2">
    <property type="entry name" value="PROTEIN LONG AFTER FAR-RED 3"/>
    <property type="match status" value="1"/>
</dbReference>
<name>A0ABS9VML7_9SPHN</name>
<feature type="signal peptide" evidence="1">
    <location>
        <begin position="1"/>
        <end position="20"/>
    </location>
</feature>
<reference evidence="3 4" key="1">
    <citation type="submission" date="2022-03" db="EMBL/GenBank/DDBJ databases">
        <authorList>
            <person name="Jo J.-H."/>
            <person name="Im W.-T."/>
        </authorList>
    </citation>
    <scope>NUCLEOTIDE SEQUENCE [LARGE SCALE GENOMIC DNA]</scope>
    <source>
        <strain evidence="3 4">SM33</strain>
    </source>
</reference>
<dbReference type="Pfam" id="PF07969">
    <property type="entry name" value="Amidohydro_3"/>
    <property type="match status" value="1"/>
</dbReference>
<accession>A0ABS9VML7</accession>